<dbReference type="InterPro" id="IPR027417">
    <property type="entry name" value="P-loop_NTPase"/>
</dbReference>
<evidence type="ECO:0000256" key="3">
    <source>
        <dbReference type="ARBA" id="ARBA00022840"/>
    </source>
</evidence>
<name>A0AA40Y6A2_STEMA</name>
<sequence length="231" mass="24348">MLRMQGVSKVFQVGEVMTHALRSIDLSVQEGDFLSITGPSGSGKSTLLNILGLLEGFSGGHYAIGGVDVGGMRDAALSALRNEKIGFVFQAFNLIPDLTIQANVEVPLRYRGMAAAECRQRVVSALAQVGLGSRMSHYPGELSGGQQQRVAIARAIAGTPALLLADEPTGNLDSQMSQGVMEILRELNQGGMTIIMVTHDKELAACAGRSVHIVDGQIVEVTAQAMQALCA</sequence>
<dbReference type="GeneID" id="93741215"/>
<comment type="caution">
    <text evidence="6">The sequence shown here is derived from an EMBL/GenBank/DDBJ whole genome shotgun (WGS) entry which is preliminary data.</text>
</comment>
<dbReference type="SUPFAM" id="SSF52540">
    <property type="entry name" value="P-loop containing nucleoside triphosphate hydrolases"/>
    <property type="match status" value="1"/>
</dbReference>
<gene>
    <name evidence="6" type="ORF">I5V89_12075</name>
</gene>
<dbReference type="FunFam" id="3.40.50.300:FF:000032">
    <property type="entry name" value="Export ABC transporter ATP-binding protein"/>
    <property type="match status" value="1"/>
</dbReference>
<accession>A0AA40Y6A2</accession>
<dbReference type="Pfam" id="PF00005">
    <property type="entry name" value="ABC_tran"/>
    <property type="match status" value="1"/>
</dbReference>
<dbReference type="PROSITE" id="PS50893">
    <property type="entry name" value="ABC_TRANSPORTER_2"/>
    <property type="match status" value="1"/>
</dbReference>
<dbReference type="RefSeq" id="WP_032958346.1">
    <property type="nucleotide sequence ID" value="NZ_VLWL01000043.1"/>
</dbReference>
<keyword evidence="3 6" id="KW-0067">ATP-binding</keyword>
<dbReference type="InterPro" id="IPR017871">
    <property type="entry name" value="ABC_transporter-like_CS"/>
</dbReference>
<keyword evidence="2" id="KW-0547">Nucleotide-binding</keyword>
<dbReference type="GO" id="GO:0005524">
    <property type="term" value="F:ATP binding"/>
    <property type="evidence" value="ECO:0007669"/>
    <property type="project" value="UniProtKB-KW"/>
</dbReference>
<dbReference type="GO" id="GO:1902495">
    <property type="term" value="C:transmembrane transporter complex"/>
    <property type="evidence" value="ECO:0007669"/>
    <property type="project" value="UniProtKB-ARBA"/>
</dbReference>
<dbReference type="InterPro" id="IPR015854">
    <property type="entry name" value="ABC_transpr_LolD-like"/>
</dbReference>
<evidence type="ECO:0000313" key="6">
    <source>
        <dbReference type="EMBL" id="MBH1790609.1"/>
    </source>
</evidence>
<dbReference type="PANTHER" id="PTHR24220:SF648">
    <property type="entry name" value="ABC TRANSPORTER ATP-BINDING PROTEIN YTRE"/>
    <property type="match status" value="1"/>
</dbReference>
<dbReference type="GO" id="GO:0022857">
    <property type="term" value="F:transmembrane transporter activity"/>
    <property type="evidence" value="ECO:0007669"/>
    <property type="project" value="TreeGrafter"/>
</dbReference>
<reference evidence="6" key="1">
    <citation type="submission" date="2020-11" db="EMBL/GenBank/DDBJ databases">
        <title>Enhanced detection system for hospital associated transmission using whole genome sequencing surveillance.</title>
        <authorList>
            <person name="Harrison L.H."/>
            <person name="Van Tyne D."/>
            <person name="Marsh J.W."/>
            <person name="Griffith M.P."/>
            <person name="Snyder D.J."/>
            <person name="Cooper V.S."/>
            <person name="Mustapha M."/>
        </authorList>
    </citation>
    <scope>NUCLEOTIDE SEQUENCE</scope>
    <source>
        <strain evidence="6">STEN00053</strain>
    </source>
</reference>
<protein>
    <submittedName>
        <fullName evidence="6">ABC transporter ATP-binding protein</fullName>
    </submittedName>
</protein>
<dbReference type="GO" id="GO:0016887">
    <property type="term" value="F:ATP hydrolysis activity"/>
    <property type="evidence" value="ECO:0007669"/>
    <property type="project" value="InterPro"/>
</dbReference>
<feature type="domain" description="ABC transporter" evidence="5">
    <location>
        <begin position="2"/>
        <end position="229"/>
    </location>
</feature>
<comment type="similarity">
    <text evidence="4">Belongs to the ABC transporter superfamily. Macrolide exporter (TC 3.A.1.122) family.</text>
</comment>
<dbReference type="Proteomes" id="UP000634179">
    <property type="component" value="Unassembled WGS sequence"/>
</dbReference>
<dbReference type="InterPro" id="IPR003439">
    <property type="entry name" value="ABC_transporter-like_ATP-bd"/>
</dbReference>
<dbReference type="InterPro" id="IPR003593">
    <property type="entry name" value="AAA+_ATPase"/>
</dbReference>
<dbReference type="GO" id="GO:0005886">
    <property type="term" value="C:plasma membrane"/>
    <property type="evidence" value="ECO:0007669"/>
    <property type="project" value="TreeGrafter"/>
</dbReference>
<evidence type="ECO:0000256" key="2">
    <source>
        <dbReference type="ARBA" id="ARBA00022741"/>
    </source>
</evidence>
<keyword evidence="1" id="KW-0813">Transport</keyword>
<dbReference type="Gene3D" id="3.40.50.300">
    <property type="entry name" value="P-loop containing nucleotide triphosphate hydrolases"/>
    <property type="match status" value="1"/>
</dbReference>
<organism evidence="6 7">
    <name type="scientific">Stenotrophomonas maltophilia</name>
    <name type="common">Pseudomonas maltophilia</name>
    <name type="synonym">Xanthomonas maltophilia</name>
    <dbReference type="NCBI Taxonomy" id="40324"/>
    <lineage>
        <taxon>Bacteria</taxon>
        <taxon>Pseudomonadati</taxon>
        <taxon>Pseudomonadota</taxon>
        <taxon>Gammaproteobacteria</taxon>
        <taxon>Lysobacterales</taxon>
        <taxon>Lysobacteraceae</taxon>
        <taxon>Stenotrophomonas</taxon>
        <taxon>Stenotrophomonas maltophilia group</taxon>
    </lineage>
</organism>
<evidence type="ECO:0000256" key="4">
    <source>
        <dbReference type="ARBA" id="ARBA00038388"/>
    </source>
</evidence>
<dbReference type="PROSITE" id="PS00211">
    <property type="entry name" value="ABC_TRANSPORTER_1"/>
    <property type="match status" value="1"/>
</dbReference>
<dbReference type="CDD" id="cd03255">
    <property type="entry name" value="ABC_MJ0796_LolCDE_FtsE"/>
    <property type="match status" value="1"/>
</dbReference>
<evidence type="ECO:0000313" key="7">
    <source>
        <dbReference type="Proteomes" id="UP000634179"/>
    </source>
</evidence>
<dbReference type="InterPro" id="IPR017911">
    <property type="entry name" value="MacB-like_ATP-bd"/>
</dbReference>
<dbReference type="EMBL" id="JADUOV010000007">
    <property type="protein sequence ID" value="MBH1790609.1"/>
    <property type="molecule type" value="Genomic_DNA"/>
</dbReference>
<proteinExistence type="inferred from homology"/>
<evidence type="ECO:0000259" key="5">
    <source>
        <dbReference type="PROSITE" id="PS50893"/>
    </source>
</evidence>
<evidence type="ECO:0000256" key="1">
    <source>
        <dbReference type="ARBA" id="ARBA00022448"/>
    </source>
</evidence>
<dbReference type="AlphaFoldDB" id="A0AA40Y6A2"/>
<dbReference type="SMART" id="SM00382">
    <property type="entry name" value="AAA"/>
    <property type="match status" value="1"/>
</dbReference>
<dbReference type="PANTHER" id="PTHR24220">
    <property type="entry name" value="IMPORT ATP-BINDING PROTEIN"/>
    <property type="match status" value="1"/>
</dbReference>